<sequence length="239" mass="28368">MLLKESCNIFDIKNIDNIDKKSLKKKYHKLCLLYHPDKSNKNPQLFLKITDAYHYLNEYIDKKQKPKSNENIYDDLLELFSIENIKSVINAFTSYKKSTSYSPVIININTSIKQLFNKSVFILHKNCYIPLWYNYICEVNIIRQKYFIYNIIITDLPKNVIIKNNNDIVILVNNPIKYQSLNYAYITNEIYFTFYVNNTFSYNTPLCLKNKGIPKKNMNNIFDCSKISDVYIVCSNKKY</sequence>
<dbReference type="EMBL" id="PP542043">
    <property type="protein sequence ID" value="XDO01989.1"/>
    <property type="molecule type" value="Genomic_DNA"/>
</dbReference>
<evidence type="ECO:0000313" key="2">
    <source>
        <dbReference type="EMBL" id="XDO01989.1"/>
    </source>
</evidence>
<protein>
    <recommendedName>
        <fullName evidence="1">J domain-containing protein</fullName>
    </recommendedName>
</protein>
<dbReference type="InterPro" id="IPR001623">
    <property type="entry name" value="DnaJ_domain"/>
</dbReference>
<name>A0AB39JBD2_9VIRU</name>
<organism evidence="2">
    <name type="scientific">Florenciella sp. virus SA2</name>
    <dbReference type="NCBI Taxonomy" id="3240092"/>
    <lineage>
        <taxon>Viruses</taxon>
    </lineage>
</organism>
<dbReference type="Pfam" id="PF00226">
    <property type="entry name" value="DnaJ"/>
    <property type="match status" value="1"/>
</dbReference>
<gene>
    <name evidence="2" type="ORF">FloV-SA2_00170</name>
</gene>
<evidence type="ECO:0000259" key="1">
    <source>
        <dbReference type="PROSITE" id="PS50076"/>
    </source>
</evidence>
<reference evidence="2" key="1">
    <citation type="submission" date="2024-03" db="EMBL/GenBank/DDBJ databases">
        <title>Eukaryotic viruses encode the ribosomal protein eL40.</title>
        <authorList>
            <person name="Thomy J."/>
            <person name="Schvarcz C.R."/>
            <person name="McBeain K.A."/>
            <person name="Edwards K.F."/>
            <person name="Steward G.F."/>
        </authorList>
    </citation>
    <scope>NUCLEOTIDE SEQUENCE</scope>
    <source>
        <strain evidence="2">FloV-SA2</strain>
    </source>
</reference>
<dbReference type="InterPro" id="IPR036869">
    <property type="entry name" value="J_dom_sf"/>
</dbReference>
<proteinExistence type="predicted"/>
<dbReference type="Gene3D" id="1.10.287.110">
    <property type="entry name" value="DnaJ domain"/>
    <property type="match status" value="1"/>
</dbReference>
<accession>A0AB39JBD2</accession>
<dbReference type="PROSITE" id="PS50076">
    <property type="entry name" value="DNAJ_2"/>
    <property type="match status" value="1"/>
</dbReference>
<dbReference type="SUPFAM" id="SSF46565">
    <property type="entry name" value="Chaperone J-domain"/>
    <property type="match status" value="1"/>
</dbReference>
<feature type="domain" description="J" evidence="1">
    <location>
        <begin position="5"/>
        <end position="77"/>
    </location>
</feature>